<feature type="region of interest" description="Disordered" evidence="7">
    <location>
        <begin position="1"/>
        <end position="21"/>
    </location>
</feature>
<keyword evidence="6 8" id="KW-0472">Membrane</keyword>
<dbReference type="InterPro" id="IPR035906">
    <property type="entry name" value="MetI-like_sf"/>
</dbReference>
<dbReference type="PANTHER" id="PTHR43386">
    <property type="entry name" value="OLIGOPEPTIDE TRANSPORT SYSTEM PERMEASE PROTEIN APPC"/>
    <property type="match status" value="1"/>
</dbReference>
<dbReference type="InterPro" id="IPR000515">
    <property type="entry name" value="MetI-like"/>
</dbReference>
<dbReference type="GO" id="GO:0055085">
    <property type="term" value="P:transmembrane transport"/>
    <property type="evidence" value="ECO:0007669"/>
    <property type="project" value="InterPro"/>
</dbReference>
<accession>A0A6J7NM02</accession>
<dbReference type="CDD" id="cd06261">
    <property type="entry name" value="TM_PBP2"/>
    <property type="match status" value="1"/>
</dbReference>
<keyword evidence="4 8" id="KW-0812">Transmembrane</keyword>
<feature type="transmembrane region" description="Helical" evidence="8">
    <location>
        <begin position="39"/>
        <end position="60"/>
    </location>
</feature>
<dbReference type="SUPFAM" id="SSF161098">
    <property type="entry name" value="MetI-like"/>
    <property type="match status" value="1"/>
</dbReference>
<comment type="subcellular location">
    <subcellularLocation>
        <location evidence="1">Cell membrane</location>
        <topology evidence="1">Multi-pass membrane protein</topology>
    </subcellularLocation>
</comment>
<dbReference type="EMBL" id="CAFBNF010000275">
    <property type="protein sequence ID" value="CAB4959897.1"/>
    <property type="molecule type" value="Genomic_DNA"/>
</dbReference>
<feature type="transmembrane region" description="Helical" evidence="8">
    <location>
        <begin position="224"/>
        <end position="249"/>
    </location>
</feature>
<keyword evidence="2" id="KW-0813">Transport</keyword>
<evidence type="ECO:0000256" key="1">
    <source>
        <dbReference type="ARBA" id="ARBA00004651"/>
    </source>
</evidence>
<dbReference type="AlphaFoldDB" id="A0A6J7NM02"/>
<evidence type="ECO:0000313" key="11">
    <source>
        <dbReference type="EMBL" id="CAB4994156.1"/>
    </source>
</evidence>
<keyword evidence="3" id="KW-1003">Cell membrane</keyword>
<evidence type="ECO:0000256" key="5">
    <source>
        <dbReference type="ARBA" id="ARBA00022989"/>
    </source>
</evidence>
<dbReference type="Pfam" id="PF00528">
    <property type="entry name" value="BPD_transp_1"/>
    <property type="match status" value="1"/>
</dbReference>
<dbReference type="PANTHER" id="PTHR43386:SF1">
    <property type="entry name" value="D,D-DIPEPTIDE TRANSPORT SYSTEM PERMEASE PROTEIN DDPC-RELATED"/>
    <property type="match status" value="1"/>
</dbReference>
<dbReference type="PROSITE" id="PS50928">
    <property type="entry name" value="ABC_TM1"/>
    <property type="match status" value="1"/>
</dbReference>
<organism evidence="11">
    <name type="scientific">freshwater metagenome</name>
    <dbReference type="NCBI Taxonomy" id="449393"/>
    <lineage>
        <taxon>unclassified sequences</taxon>
        <taxon>metagenomes</taxon>
        <taxon>ecological metagenomes</taxon>
    </lineage>
</organism>
<evidence type="ECO:0000256" key="7">
    <source>
        <dbReference type="SAM" id="MobiDB-lite"/>
    </source>
</evidence>
<reference evidence="11" key="1">
    <citation type="submission" date="2020-05" db="EMBL/GenBank/DDBJ databases">
        <authorList>
            <person name="Chiriac C."/>
            <person name="Salcher M."/>
            <person name="Ghai R."/>
            <person name="Kavagutti S V."/>
        </authorList>
    </citation>
    <scope>NUCLEOTIDE SEQUENCE</scope>
</reference>
<sequence length="306" mass="32374">MSGPAPDVTPLSTFDVQGQPGRRRSWLWPGWGAAKRVPLLIFGLVLSAVIVIAGALAPWITPYPDDAGAVVHPSEALLSPSAAHWFGTDIVGRDIFTRVVFGARVSLGIVVIVLLVSVVVGLSVGLAAGFFGGWLDSALMRVTDVFLAFPALLLSIALAAVLSASAVNAALAIAFTWWPWYARLARGQAASIRRQGYSDAARILGASRTRQLVRHVLPNASTPVFVQMSLDAAGIIVTAATLSYLGLGAQDPTPEWGLMVARGQPLATTAWWVITFPGLAILLTAVAFNFVGDGLQTVFDPKRGRR</sequence>
<evidence type="ECO:0000256" key="4">
    <source>
        <dbReference type="ARBA" id="ARBA00022692"/>
    </source>
</evidence>
<dbReference type="GO" id="GO:0005886">
    <property type="term" value="C:plasma membrane"/>
    <property type="evidence" value="ECO:0007669"/>
    <property type="project" value="UniProtKB-SubCell"/>
</dbReference>
<feature type="transmembrane region" description="Helical" evidence="8">
    <location>
        <begin position="145"/>
        <end position="178"/>
    </location>
</feature>
<protein>
    <submittedName>
        <fullName evidence="11">Unannotated protein</fullName>
    </submittedName>
</protein>
<dbReference type="InterPro" id="IPR050366">
    <property type="entry name" value="BP-dependent_transpt_permease"/>
</dbReference>
<feature type="domain" description="ABC transmembrane type-1" evidence="9">
    <location>
        <begin position="103"/>
        <end position="292"/>
    </location>
</feature>
<evidence type="ECO:0000259" key="9">
    <source>
        <dbReference type="PROSITE" id="PS50928"/>
    </source>
</evidence>
<keyword evidence="5 8" id="KW-1133">Transmembrane helix</keyword>
<evidence type="ECO:0000256" key="6">
    <source>
        <dbReference type="ARBA" id="ARBA00023136"/>
    </source>
</evidence>
<proteinExistence type="predicted"/>
<evidence type="ECO:0000256" key="8">
    <source>
        <dbReference type="SAM" id="Phobius"/>
    </source>
</evidence>
<evidence type="ECO:0000313" key="10">
    <source>
        <dbReference type="EMBL" id="CAB4959897.1"/>
    </source>
</evidence>
<evidence type="ECO:0000256" key="2">
    <source>
        <dbReference type="ARBA" id="ARBA00022448"/>
    </source>
</evidence>
<feature type="transmembrane region" description="Helical" evidence="8">
    <location>
        <begin position="270"/>
        <end position="291"/>
    </location>
</feature>
<dbReference type="EMBL" id="CAFBOZ010000021">
    <property type="protein sequence ID" value="CAB4994156.1"/>
    <property type="molecule type" value="Genomic_DNA"/>
</dbReference>
<feature type="transmembrane region" description="Helical" evidence="8">
    <location>
        <begin position="107"/>
        <end position="133"/>
    </location>
</feature>
<name>A0A6J7NM02_9ZZZZ</name>
<gene>
    <name evidence="10" type="ORF">UFOPK3773_01923</name>
    <name evidence="11" type="ORF">UFOPK3992_00242</name>
</gene>
<evidence type="ECO:0000256" key="3">
    <source>
        <dbReference type="ARBA" id="ARBA00022475"/>
    </source>
</evidence>
<dbReference type="Gene3D" id="1.10.3720.10">
    <property type="entry name" value="MetI-like"/>
    <property type="match status" value="1"/>
</dbReference>